<feature type="signal peptide" evidence="3">
    <location>
        <begin position="1"/>
        <end position="19"/>
    </location>
</feature>
<dbReference type="Pfam" id="PF00149">
    <property type="entry name" value="Metallophos"/>
    <property type="match status" value="1"/>
</dbReference>
<dbReference type="PANTHER" id="PTHR45867">
    <property type="entry name" value="PURPLE ACID PHOSPHATASE"/>
    <property type="match status" value="1"/>
</dbReference>
<evidence type="ECO:0000259" key="6">
    <source>
        <dbReference type="Pfam" id="PF16656"/>
    </source>
</evidence>
<feature type="domain" description="Purple acid phosphatase N-terminal" evidence="6">
    <location>
        <begin position="25"/>
        <end position="115"/>
    </location>
</feature>
<dbReference type="EC" id="3.1.3.2" evidence="3"/>
<dbReference type="InterPro" id="IPR015914">
    <property type="entry name" value="PAPs_N"/>
</dbReference>
<dbReference type="PANTHER" id="PTHR45867:SF3">
    <property type="entry name" value="ACID PHOSPHATASE TYPE 7"/>
    <property type="match status" value="1"/>
</dbReference>
<comment type="similarity">
    <text evidence="3">Belongs to the metallophosphoesterase superfamily. Purple acid phosphatase family.</text>
</comment>
<dbReference type="SUPFAM" id="SSF49363">
    <property type="entry name" value="Purple acid phosphatase, N-terminal domain"/>
    <property type="match status" value="1"/>
</dbReference>
<dbReference type="InterPro" id="IPR041792">
    <property type="entry name" value="MPP_PAP"/>
</dbReference>
<comment type="catalytic activity">
    <reaction evidence="3">
        <text>a phosphate monoester + H2O = an alcohol + phosphate</text>
        <dbReference type="Rhea" id="RHEA:15017"/>
        <dbReference type="ChEBI" id="CHEBI:15377"/>
        <dbReference type="ChEBI" id="CHEBI:30879"/>
        <dbReference type="ChEBI" id="CHEBI:43474"/>
        <dbReference type="ChEBI" id="CHEBI:67140"/>
        <dbReference type="EC" id="3.1.3.2"/>
    </reaction>
</comment>
<dbReference type="InterPro" id="IPR025733">
    <property type="entry name" value="PAPs_C"/>
</dbReference>
<dbReference type="Gene3D" id="2.60.40.380">
    <property type="entry name" value="Purple acid phosphatase-like, N-terminal"/>
    <property type="match status" value="1"/>
</dbReference>
<dbReference type="InterPro" id="IPR008963">
    <property type="entry name" value="Purple_acid_Pase-like_N"/>
</dbReference>
<dbReference type="CDD" id="cd00839">
    <property type="entry name" value="MPP_PAPs"/>
    <property type="match status" value="1"/>
</dbReference>
<dbReference type="InterPro" id="IPR029052">
    <property type="entry name" value="Metallo-depent_PP-like"/>
</dbReference>
<evidence type="ECO:0000256" key="3">
    <source>
        <dbReference type="RuleBase" id="RU361203"/>
    </source>
</evidence>
<organism evidence="7">
    <name type="scientific">Xenopsylla cheopis</name>
    <name type="common">Oriental rat flea</name>
    <name type="synonym">Pulex cheopis</name>
    <dbReference type="NCBI Taxonomy" id="163159"/>
    <lineage>
        <taxon>Eukaryota</taxon>
        <taxon>Metazoa</taxon>
        <taxon>Ecdysozoa</taxon>
        <taxon>Arthropoda</taxon>
        <taxon>Hexapoda</taxon>
        <taxon>Insecta</taxon>
        <taxon>Pterygota</taxon>
        <taxon>Neoptera</taxon>
        <taxon>Endopterygota</taxon>
        <taxon>Siphonaptera</taxon>
        <taxon>Pulicidae</taxon>
        <taxon>Xenopsyllinae</taxon>
        <taxon>Xenopsylla</taxon>
    </lineage>
</organism>
<dbReference type="Pfam" id="PF14008">
    <property type="entry name" value="Metallophos_C"/>
    <property type="match status" value="1"/>
</dbReference>
<dbReference type="Gene3D" id="3.60.21.10">
    <property type="match status" value="1"/>
</dbReference>
<dbReference type="GO" id="GO:0046872">
    <property type="term" value="F:metal ion binding"/>
    <property type="evidence" value="ECO:0007669"/>
    <property type="project" value="InterPro"/>
</dbReference>
<proteinExistence type="inferred from homology"/>
<dbReference type="SUPFAM" id="SSF56300">
    <property type="entry name" value="Metallo-dependent phosphatases"/>
    <property type="match status" value="1"/>
</dbReference>
<sequence length="433" mass="50014">MYLTVTALLLAFISQTIVCHVSFQPEQIHLSYGENNYEIVVTWSTQDATKQSIVEYGIKGMILKAYGNATEFIDGSNKHKQYIHRVSLTNLTPDSKYVYHCGSNLGWSSQFWFKTPPLSDWSPNIAIFGDMGNENAQSLPYLQEETQRGLYDAILHVGDFAYDMSSENGVVGDEFMKQIESVAAYLPYMVCPGNHEERYNFSHYKSRFSMPGGTESLMYSFDMGPIHFIGLSTEVYYFLNYGIKSVVKQYEWLKNDLEIANKPEQRAKRPWIVTFGHRPMYCSDTDGDDCTKHETLVRVGLPLFNFFGLEDLFYNNTVDLCVWAHEHTYERLFPIYNYQVYNGSYNEPYRNPKAPVHIVTGSAGCKENHDDFNKTVPAWSAFRSKDYGYTKLKAYNSTHLHLEQVSVDKLGQIIDDFWIIKDYHKSYPLHIEL</sequence>
<name>A0A6M2DYZ4_XENCH</name>
<feature type="chain" id="PRO_5027156726" description="Purple acid phosphatase" evidence="3">
    <location>
        <begin position="20"/>
        <end position="433"/>
    </location>
</feature>
<feature type="domain" description="Purple acid phosphatase C-terminal" evidence="5">
    <location>
        <begin position="354"/>
        <end position="415"/>
    </location>
</feature>
<dbReference type="GO" id="GO:0003993">
    <property type="term" value="F:acid phosphatase activity"/>
    <property type="evidence" value="ECO:0007669"/>
    <property type="project" value="UniProtKB-EC"/>
</dbReference>
<keyword evidence="2" id="KW-0325">Glycoprotein</keyword>
<evidence type="ECO:0000259" key="5">
    <source>
        <dbReference type="Pfam" id="PF14008"/>
    </source>
</evidence>
<evidence type="ECO:0000256" key="2">
    <source>
        <dbReference type="ARBA" id="ARBA00023180"/>
    </source>
</evidence>
<dbReference type="InterPro" id="IPR004843">
    <property type="entry name" value="Calcineurin-like_PHP"/>
</dbReference>
<reference evidence="7" key="1">
    <citation type="submission" date="2020-03" db="EMBL/GenBank/DDBJ databases">
        <title>Transcriptomic Profiling of the Digestive Tract of the Rat Flea, Xenopsylla cheopis, Following Blood Feeding and Infection with Yersinia pestis.</title>
        <authorList>
            <person name="Bland D.M."/>
            <person name="Martens C.A."/>
            <person name="Virtaneva K."/>
            <person name="Kanakabandi K."/>
            <person name="Long D."/>
            <person name="Rosenke R."/>
            <person name="Saturday G.A."/>
            <person name="Hoyt F.H."/>
            <person name="Bruno D.P."/>
            <person name="Ribeiro J.M.C."/>
            <person name="Hinnebusch J."/>
        </authorList>
    </citation>
    <scope>NUCLEOTIDE SEQUENCE</scope>
</reference>
<keyword evidence="1 3" id="KW-0732">Signal</keyword>
<feature type="domain" description="Calcineurin-like phosphoesterase" evidence="4">
    <location>
        <begin position="124"/>
        <end position="329"/>
    </location>
</feature>
<evidence type="ECO:0000313" key="7">
    <source>
        <dbReference type="EMBL" id="NOV51303.1"/>
    </source>
</evidence>
<dbReference type="EMBL" id="GIIL01007577">
    <property type="protein sequence ID" value="NOV51303.1"/>
    <property type="molecule type" value="Transcribed_RNA"/>
</dbReference>
<evidence type="ECO:0000259" key="4">
    <source>
        <dbReference type="Pfam" id="PF00149"/>
    </source>
</evidence>
<dbReference type="Pfam" id="PF16656">
    <property type="entry name" value="Pur_ac_phosph_N"/>
    <property type="match status" value="1"/>
</dbReference>
<dbReference type="AlphaFoldDB" id="A0A6M2DYZ4"/>
<evidence type="ECO:0000256" key="1">
    <source>
        <dbReference type="ARBA" id="ARBA00022729"/>
    </source>
</evidence>
<keyword evidence="3" id="KW-0378">Hydrolase</keyword>
<protein>
    <recommendedName>
        <fullName evidence="3">Purple acid phosphatase</fullName>
        <ecNumber evidence="3">3.1.3.2</ecNumber>
    </recommendedName>
</protein>
<accession>A0A6M2DYZ4</accession>